<sequence length="180" mass="20466">MTRILILFAHPALEKSRVHKQLLRSIPAAPSIRLHDLYEQYPDFLIDVEREQQLLLQHDLIVLQHPFYWYSMPAILKQWMDLVLEHGWAYGTGGTALKGKTMFNAISCGGSEASYLPGGRHEYSVDDFLIPFKQTAKLCHMGYGSPFIVYGTHKLDVTGIQEAAKSYGMWLSEIVEAVKI</sequence>
<dbReference type="InterPro" id="IPR003680">
    <property type="entry name" value="Flavodoxin_fold"/>
</dbReference>
<dbReference type="RefSeq" id="WP_046369762.1">
    <property type="nucleotide sequence ID" value="NZ_BBWV01000002.1"/>
</dbReference>
<dbReference type="STRING" id="1220578.FPE01S_02_10650"/>
<dbReference type="EMBL" id="BBWV01000002">
    <property type="protein sequence ID" value="GAO43959.1"/>
    <property type="molecule type" value="Genomic_DNA"/>
</dbReference>
<dbReference type="GO" id="GO:0009055">
    <property type="term" value="F:electron transfer activity"/>
    <property type="evidence" value="ECO:0007669"/>
    <property type="project" value="TreeGrafter"/>
</dbReference>
<dbReference type="GO" id="GO:0010181">
    <property type="term" value="F:FMN binding"/>
    <property type="evidence" value="ECO:0007669"/>
    <property type="project" value="TreeGrafter"/>
</dbReference>
<evidence type="ECO:0000313" key="4">
    <source>
        <dbReference type="Proteomes" id="UP000033121"/>
    </source>
</evidence>
<keyword evidence="4" id="KW-1185">Reference proteome</keyword>
<accession>A0A0E9N298</accession>
<organism evidence="3 4">
    <name type="scientific">Flavihumibacter petaseus NBRC 106054</name>
    <dbReference type="NCBI Taxonomy" id="1220578"/>
    <lineage>
        <taxon>Bacteria</taxon>
        <taxon>Pseudomonadati</taxon>
        <taxon>Bacteroidota</taxon>
        <taxon>Chitinophagia</taxon>
        <taxon>Chitinophagales</taxon>
        <taxon>Chitinophagaceae</taxon>
        <taxon>Flavihumibacter</taxon>
    </lineage>
</organism>
<gene>
    <name evidence="3" type="primary">kefG</name>
    <name evidence="3" type="ORF">FPE01S_02_10650</name>
</gene>
<dbReference type="PANTHER" id="PTHR47307:SF1">
    <property type="entry name" value="GLUTATHIONE-REGULATED POTASSIUM-EFFLUX SYSTEM ANCILLARY PROTEIN KEFG"/>
    <property type="match status" value="1"/>
</dbReference>
<dbReference type="Proteomes" id="UP000033121">
    <property type="component" value="Unassembled WGS sequence"/>
</dbReference>
<protein>
    <submittedName>
        <fullName evidence="3">Glutathione-regulated potassium efflux system ancillary protein KefG</fullName>
    </submittedName>
</protein>
<dbReference type="InterPro" id="IPR029039">
    <property type="entry name" value="Flavoprotein-like_sf"/>
</dbReference>
<evidence type="ECO:0000256" key="1">
    <source>
        <dbReference type="ARBA" id="ARBA00023002"/>
    </source>
</evidence>
<dbReference type="GO" id="GO:0003955">
    <property type="term" value="F:NAD(P)H dehydrogenase (quinone) activity"/>
    <property type="evidence" value="ECO:0007669"/>
    <property type="project" value="TreeGrafter"/>
</dbReference>
<evidence type="ECO:0000259" key="2">
    <source>
        <dbReference type="Pfam" id="PF02525"/>
    </source>
</evidence>
<keyword evidence="1" id="KW-0560">Oxidoreductase</keyword>
<dbReference type="AlphaFoldDB" id="A0A0E9N298"/>
<feature type="domain" description="Flavodoxin-like fold" evidence="2">
    <location>
        <begin position="3"/>
        <end position="167"/>
    </location>
</feature>
<dbReference type="PANTHER" id="PTHR47307">
    <property type="entry name" value="GLUTATHIONE-REGULATED POTASSIUM-EFFLUX SYSTEM ANCILLARY PROTEIN KEFG"/>
    <property type="match status" value="1"/>
</dbReference>
<dbReference type="InterPro" id="IPR046980">
    <property type="entry name" value="KefG/KefF"/>
</dbReference>
<proteinExistence type="predicted"/>
<dbReference type="Pfam" id="PF02525">
    <property type="entry name" value="Flavodoxin_2"/>
    <property type="match status" value="1"/>
</dbReference>
<comment type="caution">
    <text evidence="3">The sequence shown here is derived from an EMBL/GenBank/DDBJ whole genome shotgun (WGS) entry which is preliminary data.</text>
</comment>
<dbReference type="OrthoDB" id="652200at2"/>
<dbReference type="Gene3D" id="3.40.50.360">
    <property type="match status" value="1"/>
</dbReference>
<dbReference type="SUPFAM" id="SSF52218">
    <property type="entry name" value="Flavoproteins"/>
    <property type="match status" value="1"/>
</dbReference>
<evidence type="ECO:0000313" key="3">
    <source>
        <dbReference type="EMBL" id="GAO43959.1"/>
    </source>
</evidence>
<name>A0A0E9N298_9BACT</name>
<reference evidence="3 4" key="1">
    <citation type="submission" date="2015-04" db="EMBL/GenBank/DDBJ databases">
        <title>Whole genome shotgun sequence of Flavihumibacter petaseus NBRC 106054.</title>
        <authorList>
            <person name="Miyazawa S."/>
            <person name="Hosoyama A."/>
            <person name="Hashimoto M."/>
            <person name="Noguchi M."/>
            <person name="Tsuchikane K."/>
            <person name="Ohji S."/>
            <person name="Yamazoe A."/>
            <person name="Ichikawa N."/>
            <person name="Kimura A."/>
            <person name="Fujita N."/>
        </authorList>
    </citation>
    <scope>NUCLEOTIDE SEQUENCE [LARGE SCALE GENOMIC DNA]</scope>
    <source>
        <strain evidence="3 4">NBRC 106054</strain>
    </source>
</reference>